<organism evidence="6 7">
    <name type="scientific">Phytoactinopolyspora halophila</name>
    <dbReference type="NCBI Taxonomy" id="1981511"/>
    <lineage>
        <taxon>Bacteria</taxon>
        <taxon>Bacillati</taxon>
        <taxon>Actinomycetota</taxon>
        <taxon>Actinomycetes</taxon>
        <taxon>Jiangellales</taxon>
        <taxon>Jiangellaceae</taxon>
        <taxon>Phytoactinopolyspora</taxon>
    </lineage>
</organism>
<evidence type="ECO:0000259" key="5">
    <source>
        <dbReference type="PROSITE" id="PS50932"/>
    </source>
</evidence>
<dbReference type="EMBL" id="QMIG01000031">
    <property type="protein sequence ID" value="RAW10021.1"/>
    <property type="molecule type" value="Genomic_DNA"/>
</dbReference>
<dbReference type="GO" id="GO:0000976">
    <property type="term" value="F:transcription cis-regulatory region binding"/>
    <property type="evidence" value="ECO:0007669"/>
    <property type="project" value="TreeGrafter"/>
</dbReference>
<feature type="domain" description="HTH lacI-type" evidence="5">
    <location>
        <begin position="29"/>
        <end position="83"/>
    </location>
</feature>
<feature type="region of interest" description="Disordered" evidence="4">
    <location>
        <begin position="1"/>
        <end position="23"/>
    </location>
</feature>
<dbReference type="SUPFAM" id="SSF53822">
    <property type="entry name" value="Periplasmic binding protein-like I"/>
    <property type="match status" value="1"/>
</dbReference>
<dbReference type="InterPro" id="IPR028082">
    <property type="entry name" value="Peripla_BP_I"/>
</dbReference>
<dbReference type="SUPFAM" id="SSF47413">
    <property type="entry name" value="lambda repressor-like DNA-binding domains"/>
    <property type="match status" value="1"/>
</dbReference>
<evidence type="ECO:0000256" key="4">
    <source>
        <dbReference type="SAM" id="MobiDB-lite"/>
    </source>
</evidence>
<protein>
    <submittedName>
        <fullName evidence="6">LacI family transcriptional regulator</fullName>
    </submittedName>
</protein>
<name>A0A329QDG7_9ACTN</name>
<sequence length="354" mass="36881">MGTRGAYDVRLAGQGPVDQGPGRSRVRRVTIYSVAQACGVSSSTVSRAFSRPDLVNESVRQRILTTAAEMGYRPNRSARATATGRTGMIGLVVPDITNPFLPLLVRAVQRAAGLADWSVLLVDAEGDPTAESQLITQLQGQVDGLILASPRAHPVALREAIRDLPCVLINREIAGLASVICDNSAALASIGDHLLEMGHHRVALVGGPADSWVAAQRATTVRGWASRAGVILDDLGPFEASFDGGRAAGAALLTTDATAVFAFDDVMACGVLAELARRGVTVPGERSVVGCDDVLMARMVTPSLTTVTAPTDQLGSAAVDLLDRTIDEPRAGPENRTLPGTPALRESSGPPATP</sequence>
<dbReference type="GO" id="GO:0003700">
    <property type="term" value="F:DNA-binding transcription factor activity"/>
    <property type="evidence" value="ECO:0007669"/>
    <property type="project" value="TreeGrafter"/>
</dbReference>
<dbReference type="InterPro" id="IPR010982">
    <property type="entry name" value="Lambda_DNA-bd_dom_sf"/>
</dbReference>
<dbReference type="Proteomes" id="UP000250462">
    <property type="component" value="Unassembled WGS sequence"/>
</dbReference>
<dbReference type="Gene3D" id="1.10.260.40">
    <property type="entry name" value="lambda repressor-like DNA-binding domains"/>
    <property type="match status" value="1"/>
</dbReference>
<dbReference type="Gene3D" id="3.40.50.2300">
    <property type="match status" value="2"/>
</dbReference>
<dbReference type="Pfam" id="PF00356">
    <property type="entry name" value="LacI"/>
    <property type="match status" value="1"/>
</dbReference>
<dbReference type="CDD" id="cd01392">
    <property type="entry name" value="HTH_LacI"/>
    <property type="match status" value="1"/>
</dbReference>
<evidence type="ECO:0000256" key="2">
    <source>
        <dbReference type="ARBA" id="ARBA00023125"/>
    </source>
</evidence>
<dbReference type="SMART" id="SM00354">
    <property type="entry name" value="HTH_LACI"/>
    <property type="match status" value="1"/>
</dbReference>
<dbReference type="PROSITE" id="PS50932">
    <property type="entry name" value="HTH_LACI_2"/>
    <property type="match status" value="1"/>
</dbReference>
<reference evidence="6 7" key="1">
    <citation type="submission" date="2018-06" db="EMBL/GenBank/DDBJ databases">
        <title>Phytoactinopolyspora halophila sp. nov., a novel halophilic actinomycete isolated from a saline soil in China.</title>
        <authorList>
            <person name="Tang S.-K."/>
        </authorList>
    </citation>
    <scope>NUCLEOTIDE SEQUENCE [LARGE SCALE GENOMIC DNA]</scope>
    <source>
        <strain evidence="6 7">YIM 96934</strain>
    </source>
</reference>
<keyword evidence="7" id="KW-1185">Reference proteome</keyword>
<evidence type="ECO:0000313" key="7">
    <source>
        <dbReference type="Proteomes" id="UP000250462"/>
    </source>
</evidence>
<evidence type="ECO:0000256" key="3">
    <source>
        <dbReference type="ARBA" id="ARBA00023163"/>
    </source>
</evidence>
<keyword evidence="3" id="KW-0804">Transcription</keyword>
<dbReference type="AlphaFoldDB" id="A0A329QDG7"/>
<evidence type="ECO:0000313" key="6">
    <source>
        <dbReference type="EMBL" id="RAW10021.1"/>
    </source>
</evidence>
<dbReference type="Pfam" id="PF13377">
    <property type="entry name" value="Peripla_BP_3"/>
    <property type="match status" value="1"/>
</dbReference>
<dbReference type="InterPro" id="IPR046335">
    <property type="entry name" value="LacI/GalR-like_sensor"/>
</dbReference>
<dbReference type="InterPro" id="IPR000843">
    <property type="entry name" value="HTH_LacI"/>
</dbReference>
<dbReference type="PANTHER" id="PTHR30146:SF138">
    <property type="entry name" value="TRANSCRIPTIONAL REGULATORY PROTEIN"/>
    <property type="match status" value="1"/>
</dbReference>
<keyword evidence="2" id="KW-0238">DNA-binding</keyword>
<dbReference type="PANTHER" id="PTHR30146">
    <property type="entry name" value="LACI-RELATED TRANSCRIPTIONAL REPRESSOR"/>
    <property type="match status" value="1"/>
</dbReference>
<gene>
    <name evidence="6" type="ORF">DPM12_19695</name>
</gene>
<feature type="region of interest" description="Disordered" evidence="4">
    <location>
        <begin position="325"/>
        <end position="354"/>
    </location>
</feature>
<evidence type="ECO:0000256" key="1">
    <source>
        <dbReference type="ARBA" id="ARBA00023015"/>
    </source>
</evidence>
<proteinExistence type="predicted"/>
<keyword evidence="1" id="KW-0805">Transcription regulation</keyword>
<comment type="caution">
    <text evidence="6">The sequence shown here is derived from an EMBL/GenBank/DDBJ whole genome shotgun (WGS) entry which is preliminary data.</text>
</comment>
<accession>A0A329QDG7</accession>
<dbReference type="CDD" id="cd06267">
    <property type="entry name" value="PBP1_LacI_sugar_binding-like"/>
    <property type="match status" value="1"/>
</dbReference>